<evidence type="ECO:0000256" key="2">
    <source>
        <dbReference type="ARBA" id="ARBA00005417"/>
    </source>
</evidence>
<dbReference type="NCBIfam" id="TIGR01727">
    <property type="entry name" value="oligo_HPY"/>
    <property type="match status" value="1"/>
</dbReference>
<comment type="similarity">
    <text evidence="2">Belongs to the ABC transporter superfamily.</text>
</comment>
<keyword evidence="3" id="KW-0813">Transport</keyword>
<dbReference type="Proteomes" id="UP001597295">
    <property type="component" value="Unassembled WGS sequence"/>
</dbReference>
<dbReference type="EMBL" id="JBHUIP010000009">
    <property type="protein sequence ID" value="MFD2263159.1"/>
    <property type="molecule type" value="Genomic_DNA"/>
</dbReference>
<accession>A0ABW5DTP3</accession>
<evidence type="ECO:0000256" key="1">
    <source>
        <dbReference type="ARBA" id="ARBA00004417"/>
    </source>
</evidence>
<dbReference type="Pfam" id="PF00005">
    <property type="entry name" value="ABC_tran"/>
    <property type="match status" value="1"/>
</dbReference>
<dbReference type="InterPro" id="IPR003593">
    <property type="entry name" value="AAA+_ATPase"/>
</dbReference>
<organism evidence="7 8">
    <name type="scientific">Lacibacterium aquatile</name>
    <dbReference type="NCBI Taxonomy" id="1168082"/>
    <lineage>
        <taxon>Bacteria</taxon>
        <taxon>Pseudomonadati</taxon>
        <taxon>Pseudomonadota</taxon>
        <taxon>Alphaproteobacteria</taxon>
        <taxon>Rhodospirillales</taxon>
        <taxon>Rhodospirillaceae</taxon>
    </lineage>
</organism>
<dbReference type="Pfam" id="PF08352">
    <property type="entry name" value="oligo_HPY"/>
    <property type="match status" value="1"/>
</dbReference>
<name>A0ABW5DTP3_9PROT</name>
<feature type="domain" description="ABC transporter" evidence="6">
    <location>
        <begin position="6"/>
        <end position="256"/>
    </location>
</feature>
<comment type="caution">
    <text evidence="7">The sequence shown here is derived from an EMBL/GenBank/DDBJ whole genome shotgun (WGS) entry which is preliminary data.</text>
</comment>
<dbReference type="InterPro" id="IPR027417">
    <property type="entry name" value="P-loop_NTPase"/>
</dbReference>
<dbReference type="SMART" id="SM00382">
    <property type="entry name" value="AAA"/>
    <property type="match status" value="1"/>
</dbReference>
<comment type="subcellular location">
    <subcellularLocation>
        <location evidence="1">Cell inner membrane</location>
        <topology evidence="1">Peripheral membrane protein</topology>
    </subcellularLocation>
</comment>
<dbReference type="InterPro" id="IPR017871">
    <property type="entry name" value="ABC_transporter-like_CS"/>
</dbReference>
<keyword evidence="4" id="KW-0547">Nucleotide-binding</keyword>
<dbReference type="GO" id="GO:0005524">
    <property type="term" value="F:ATP binding"/>
    <property type="evidence" value="ECO:0007669"/>
    <property type="project" value="UniProtKB-KW"/>
</dbReference>
<dbReference type="PANTHER" id="PTHR43776:SF7">
    <property type="entry name" value="D,D-DIPEPTIDE TRANSPORT ATP-BINDING PROTEIN DDPF-RELATED"/>
    <property type="match status" value="1"/>
</dbReference>
<reference evidence="8" key="1">
    <citation type="journal article" date="2019" name="Int. J. Syst. Evol. Microbiol.">
        <title>The Global Catalogue of Microorganisms (GCM) 10K type strain sequencing project: providing services to taxonomists for standard genome sequencing and annotation.</title>
        <authorList>
            <consortium name="The Broad Institute Genomics Platform"/>
            <consortium name="The Broad Institute Genome Sequencing Center for Infectious Disease"/>
            <person name="Wu L."/>
            <person name="Ma J."/>
        </authorList>
    </citation>
    <scope>NUCLEOTIDE SEQUENCE [LARGE SCALE GENOMIC DNA]</scope>
    <source>
        <strain evidence="8">CGMCC 1.19062</strain>
    </source>
</reference>
<dbReference type="PROSITE" id="PS00211">
    <property type="entry name" value="ABC_TRANSPORTER_1"/>
    <property type="match status" value="1"/>
</dbReference>
<dbReference type="PANTHER" id="PTHR43776">
    <property type="entry name" value="TRANSPORT ATP-BINDING PROTEIN"/>
    <property type="match status" value="1"/>
</dbReference>
<dbReference type="Gene3D" id="3.40.50.300">
    <property type="entry name" value="P-loop containing nucleotide triphosphate hydrolases"/>
    <property type="match status" value="1"/>
</dbReference>
<dbReference type="CDD" id="cd03257">
    <property type="entry name" value="ABC_NikE_OppD_transporters"/>
    <property type="match status" value="1"/>
</dbReference>
<evidence type="ECO:0000259" key="6">
    <source>
        <dbReference type="PROSITE" id="PS50893"/>
    </source>
</evidence>
<protein>
    <submittedName>
        <fullName evidence="7">ABC transporter ATP-binding protein</fullName>
    </submittedName>
</protein>
<evidence type="ECO:0000256" key="5">
    <source>
        <dbReference type="ARBA" id="ARBA00022840"/>
    </source>
</evidence>
<dbReference type="InterPro" id="IPR013563">
    <property type="entry name" value="Oligopep_ABC_C"/>
</dbReference>
<evidence type="ECO:0000313" key="7">
    <source>
        <dbReference type="EMBL" id="MFD2263159.1"/>
    </source>
</evidence>
<evidence type="ECO:0000256" key="3">
    <source>
        <dbReference type="ARBA" id="ARBA00022448"/>
    </source>
</evidence>
<dbReference type="PROSITE" id="PS50893">
    <property type="entry name" value="ABC_TRANSPORTER_2"/>
    <property type="match status" value="1"/>
</dbReference>
<evidence type="ECO:0000256" key="4">
    <source>
        <dbReference type="ARBA" id="ARBA00022741"/>
    </source>
</evidence>
<keyword evidence="5 7" id="KW-0067">ATP-binding</keyword>
<dbReference type="SUPFAM" id="SSF52540">
    <property type="entry name" value="P-loop containing nucleoside triphosphate hydrolases"/>
    <property type="match status" value="1"/>
</dbReference>
<dbReference type="NCBIfam" id="NF008453">
    <property type="entry name" value="PRK11308.1"/>
    <property type="match status" value="1"/>
</dbReference>
<dbReference type="InterPro" id="IPR050319">
    <property type="entry name" value="ABC_transp_ATP-bind"/>
</dbReference>
<gene>
    <name evidence="7" type="ORF">ACFSM5_09695</name>
</gene>
<evidence type="ECO:0000313" key="8">
    <source>
        <dbReference type="Proteomes" id="UP001597295"/>
    </source>
</evidence>
<sequence length="354" mass="38437">MTETLLEARNLTKHFPAKRGLFGQPLSFVRAVSDVSFELKKGETLGIVGESGCGKSTLGRVLLRLIDPTSGNIEFRGQDITTTKGESLRSLRRDMQLVFQDPFASLNPRMTVGETLTEPLLLHGSVPANKRKERVAELLSLVGLRPEAHLRYPHEFSGGQRQRVGIARALAANPELIVADEAVSALDVSVQAQVLNLLKDLQAKLGLTVVFIAHDLAVVRHIATRVAVMYLGRIVELSPTEELFANPRHPYTRALLSAIPVPTPDASRQRVILTGDVPSPINPPPGCAFHTRCPSMVEVCKAAVPPLAGDAHRVACIRADELPPISVLPEEGRGPGAERLKRLQARFVTKQSAA</sequence>
<dbReference type="RefSeq" id="WP_379876132.1">
    <property type="nucleotide sequence ID" value="NZ_JBHUIP010000009.1"/>
</dbReference>
<proteinExistence type="inferred from homology"/>
<dbReference type="InterPro" id="IPR003439">
    <property type="entry name" value="ABC_transporter-like_ATP-bd"/>
</dbReference>
<keyword evidence="8" id="KW-1185">Reference proteome</keyword>